<dbReference type="OrthoDB" id="47785at2759"/>
<dbReference type="GO" id="GO:0003697">
    <property type="term" value="F:single-stranded DNA binding"/>
    <property type="evidence" value="ECO:0007669"/>
    <property type="project" value="TreeGrafter"/>
</dbReference>
<dbReference type="EMBL" id="JAACFV010000099">
    <property type="protein sequence ID" value="KAF7505866.1"/>
    <property type="molecule type" value="Genomic_DNA"/>
</dbReference>
<dbReference type="GO" id="GO:0005634">
    <property type="term" value="C:nucleus"/>
    <property type="evidence" value="ECO:0007669"/>
    <property type="project" value="UniProtKB-SubCell"/>
</dbReference>
<evidence type="ECO:0000256" key="8">
    <source>
        <dbReference type="ARBA" id="ARBA00023242"/>
    </source>
</evidence>
<keyword evidence="3" id="KW-0540">Nuclease</keyword>
<dbReference type="InterPro" id="IPR010347">
    <property type="entry name" value="Tdp1"/>
</dbReference>
<keyword evidence="7" id="KW-0234">DNA repair</keyword>
<proteinExistence type="inferred from homology"/>
<feature type="region of interest" description="Disordered" evidence="12">
    <location>
        <begin position="534"/>
        <end position="600"/>
    </location>
</feature>
<feature type="site" description="Interaction with DNA" evidence="11">
    <location>
        <position position="499"/>
    </location>
</feature>
<dbReference type="Pfam" id="PF06087">
    <property type="entry name" value="Tyr-DNA_phospho"/>
    <property type="match status" value="1"/>
</dbReference>
<comment type="similarity">
    <text evidence="2">Belongs to the tyrosyl-DNA phosphodiesterase family.</text>
</comment>
<dbReference type="GO" id="GO:0003690">
    <property type="term" value="F:double-stranded DNA binding"/>
    <property type="evidence" value="ECO:0007669"/>
    <property type="project" value="TreeGrafter"/>
</dbReference>
<evidence type="ECO:0000256" key="7">
    <source>
        <dbReference type="ARBA" id="ARBA00023204"/>
    </source>
</evidence>
<evidence type="ECO:0000256" key="9">
    <source>
        <dbReference type="PIRSR" id="PIRSR610347-1"/>
    </source>
</evidence>
<dbReference type="GO" id="GO:0004527">
    <property type="term" value="F:exonuclease activity"/>
    <property type="evidence" value="ECO:0007669"/>
    <property type="project" value="UniProtKB-KW"/>
</dbReference>
<reference evidence="13" key="1">
    <citation type="submission" date="2020-02" db="EMBL/GenBank/DDBJ databases">
        <authorList>
            <person name="Palmer J.M."/>
        </authorList>
    </citation>
    <scope>NUCLEOTIDE SEQUENCE</scope>
    <source>
        <strain evidence="13">EPUS1.4</strain>
        <tissue evidence="13">Thallus</tissue>
    </source>
</reference>
<evidence type="ECO:0000256" key="3">
    <source>
        <dbReference type="ARBA" id="ARBA00022722"/>
    </source>
</evidence>
<accession>A0A8H7AEX7</accession>
<protein>
    <recommendedName>
        <fullName evidence="15">Tyrosyl-DNA phosphodiesterase</fullName>
    </recommendedName>
</protein>
<feature type="compositionally biased region" description="Basic and acidic residues" evidence="12">
    <location>
        <begin position="586"/>
        <end position="600"/>
    </location>
</feature>
<evidence type="ECO:0000313" key="13">
    <source>
        <dbReference type="EMBL" id="KAF7505866.1"/>
    </source>
</evidence>
<keyword evidence="5" id="KW-0378">Hydrolase</keyword>
<name>A0A8H7AEX7_9EURO</name>
<dbReference type="GO" id="GO:0006281">
    <property type="term" value="P:DNA repair"/>
    <property type="evidence" value="ECO:0007669"/>
    <property type="project" value="UniProtKB-KW"/>
</dbReference>
<evidence type="ECO:0000256" key="2">
    <source>
        <dbReference type="ARBA" id="ARBA00010205"/>
    </source>
</evidence>
<evidence type="ECO:0000256" key="10">
    <source>
        <dbReference type="PIRSR" id="PIRSR610347-2"/>
    </source>
</evidence>
<evidence type="ECO:0008006" key="15">
    <source>
        <dbReference type="Google" id="ProtNLM"/>
    </source>
</evidence>
<keyword evidence="4" id="KW-0227">DNA damage</keyword>
<evidence type="ECO:0000256" key="4">
    <source>
        <dbReference type="ARBA" id="ARBA00022763"/>
    </source>
</evidence>
<dbReference type="CDD" id="cd09123">
    <property type="entry name" value="PLDc_Tdp1_2"/>
    <property type="match status" value="1"/>
</dbReference>
<feature type="active site" description="Nucleophile" evidence="9">
    <location>
        <position position="198"/>
    </location>
</feature>
<dbReference type="PANTHER" id="PTHR12415:SF0">
    <property type="entry name" value="TYROSYL-DNA PHOSPHODIESTERASE 1"/>
    <property type="match status" value="1"/>
</dbReference>
<dbReference type="CDD" id="cd09194">
    <property type="entry name" value="PLDc_yTdp1_1"/>
    <property type="match status" value="1"/>
</dbReference>
<evidence type="ECO:0000256" key="5">
    <source>
        <dbReference type="ARBA" id="ARBA00022801"/>
    </source>
</evidence>
<keyword evidence="6" id="KW-0269">Exonuclease</keyword>
<organism evidence="13 14">
    <name type="scientific">Endocarpon pusillum</name>
    <dbReference type="NCBI Taxonomy" id="364733"/>
    <lineage>
        <taxon>Eukaryota</taxon>
        <taxon>Fungi</taxon>
        <taxon>Dikarya</taxon>
        <taxon>Ascomycota</taxon>
        <taxon>Pezizomycotina</taxon>
        <taxon>Eurotiomycetes</taxon>
        <taxon>Chaetothyriomycetidae</taxon>
        <taxon>Verrucariales</taxon>
        <taxon>Verrucariaceae</taxon>
        <taxon>Endocarpon</taxon>
    </lineage>
</organism>
<gene>
    <name evidence="13" type="ORF">GJ744_012488</name>
</gene>
<feature type="region of interest" description="Disordered" evidence="12">
    <location>
        <begin position="1"/>
        <end position="23"/>
    </location>
</feature>
<dbReference type="PANTHER" id="PTHR12415">
    <property type="entry name" value="TYROSYL-DNA PHOSPHODIESTERASE 1"/>
    <property type="match status" value="1"/>
</dbReference>
<keyword evidence="8" id="KW-0539">Nucleus</keyword>
<evidence type="ECO:0000256" key="6">
    <source>
        <dbReference type="ARBA" id="ARBA00022839"/>
    </source>
</evidence>
<feature type="binding site" evidence="10">
    <location>
        <position position="200"/>
    </location>
    <ligand>
        <name>substrate</name>
    </ligand>
</feature>
<evidence type="ECO:0000256" key="1">
    <source>
        <dbReference type="ARBA" id="ARBA00004123"/>
    </source>
</evidence>
<evidence type="ECO:0000256" key="11">
    <source>
        <dbReference type="PIRSR" id="PIRSR610347-3"/>
    </source>
</evidence>
<feature type="binding site" evidence="10">
    <location>
        <position position="474"/>
    </location>
    <ligand>
        <name>substrate</name>
    </ligand>
</feature>
<sequence length="652" mass="71846">MSSPARKRQRIDDHSLRTSHPVAVEVRSRRAAFLASLDRGVSPPAGRESPPPATTAIEQALQTEAKTETPQNPPISPVIGQLGTQSAATSNCAIFQSPFKLTHIRDLPANANIDTISVRDILGDVMLKEVWLFDFLYDVDWVMQQFDPDIQHIVSVILVHGSWRREDPNKIHIDEACKRYPNVKAVTAYMPEPFGTHHSKGMVLFRRDDLAQVIVHTANMIEQDWRNLSQGVWLSPLLPKLASPVSKETSGVLPAIGSGSRFKRDFMAYLQHYEHRTASLVSQLGQYDFSAIKAALVAHVPAKFDGKETEPSVQLWGWPALKRTLESISSQKLPEQHSDIQSPPHIVCQVSSIASLSEKWIRDTLFAALAETSTPVDISTKNSRTTSSNQARPRYSIVFPTPTEIRTCLDGYAAGASIHCKLQNTQQRKQFEFMKPHLCHWNAELSRSATASNGTSPSPRTGKALRGPAAPHIKTFIRFSDSTAQKTIDWALLTSANLSTQAWGTAAATGSGQVKVSSYELGVLVWPDLFLDGDTSTTSSGGGEEKDKRRRKRRAAMVPTFGSNTPSDAQIRDLLTASPPSLRVGGNREEKREEDSDREEAAAAAAAEAELVIVGLRMPYDLPLTPYSPADQVWSARSSYTEPDRFGGVWNV</sequence>
<dbReference type="GO" id="GO:0017005">
    <property type="term" value="F:3'-tyrosyl-DNA phosphodiesterase activity"/>
    <property type="evidence" value="ECO:0007669"/>
    <property type="project" value="TreeGrafter"/>
</dbReference>
<evidence type="ECO:0000313" key="14">
    <source>
        <dbReference type="Proteomes" id="UP000606974"/>
    </source>
</evidence>
<dbReference type="Proteomes" id="UP000606974">
    <property type="component" value="Unassembled WGS sequence"/>
</dbReference>
<dbReference type="AlphaFoldDB" id="A0A8H7AEX7"/>
<evidence type="ECO:0000256" key="12">
    <source>
        <dbReference type="SAM" id="MobiDB-lite"/>
    </source>
</evidence>
<keyword evidence="14" id="KW-1185">Reference proteome</keyword>
<comment type="caution">
    <text evidence="13">The sequence shown here is derived from an EMBL/GenBank/DDBJ whole genome shotgun (WGS) entry which is preliminary data.</text>
</comment>
<dbReference type="Gene3D" id="3.30.870.10">
    <property type="entry name" value="Endonuclease Chain A"/>
    <property type="match status" value="2"/>
</dbReference>
<feature type="active site" description="Proton donor/acceptor" evidence="9">
    <location>
        <position position="472"/>
    </location>
</feature>
<comment type="subcellular location">
    <subcellularLocation>
        <location evidence="1">Nucleus</location>
    </subcellularLocation>
</comment>
<dbReference type="FunFam" id="3.30.870.10:FF:000038">
    <property type="entry name" value="Probable tyrosyl-DNA phosphodiesterase"/>
    <property type="match status" value="1"/>
</dbReference>
<dbReference type="SUPFAM" id="SSF56024">
    <property type="entry name" value="Phospholipase D/nuclease"/>
    <property type="match status" value="2"/>
</dbReference>